<reference evidence="2" key="1">
    <citation type="submission" date="2015-09" db="EMBL/GenBank/DDBJ databases">
        <authorList>
            <consortium name="Pathogen Informatics"/>
        </authorList>
    </citation>
    <scope>NUCLEOTIDE SEQUENCE [LARGE SCALE GENOMIC DNA]</scope>
    <source>
        <strain evidence="2">Lake Konstanz</strain>
    </source>
</reference>
<proteinExistence type="predicted"/>
<dbReference type="EMBL" id="CYKH01000873">
    <property type="protein sequence ID" value="CUG55974.1"/>
    <property type="molecule type" value="Genomic_DNA"/>
</dbReference>
<dbReference type="AlphaFoldDB" id="A0A0S4J262"/>
<dbReference type="Proteomes" id="UP000051952">
    <property type="component" value="Unassembled WGS sequence"/>
</dbReference>
<sequence>MFACAAVVDRIARMATYATTPDAVRNLLTAIAIITSGPDASVKSTLACASIVDAIVRMSTYATTQECVSSLASALGNIVHRADASETSMFASAAVGIVDSSYCLVNAVRNRTHATSYPIEALTKVGQYLSCNI</sequence>
<gene>
    <name evidence="1" type="ORF">BSAL_81320</name>
</gene>
<accession>A0A0S4J262</accession>
<name>A0A0S4J262_BODSA</name>
<evidence type="ECO:0000313" key="1">
    <source>
        <dbReference type="EMBL" id="CUG55974.1"/>
    </source>
</evidence>
<organism evidence="1 2">
    <name type="scientific">Bodo saltans</name>
    <name type="common">Flagellated protozoan</name>
    <dbReference type="NCBI Taxonomy" id="75058"/>
    <lineage>
        <taxon>Eukaryota</taxon>
        <taxon>Discoba</taxon>
        <taxon>Euglenozoa</taxon>
        <taxon>Kinetoplastea</taxon>
        <taxon>Metakinetoplastina</taxon>
        <taxon>Eubodonida</taxon>
        <taxon>Bodonidae</taxon>
        <taxon>Bodo</taxon>
    </lineage>
</organism>
<dbReference type="VEuPathDB" id="TriTrypDB:BSAL_81320"/>
<evidence type="ECO:0000313" key="2">
    <source>
        <dbReference type="Proteomes" id="UP000051952"/>
    </source>
</evidence>
<keyword evidence="2" id="KW-1185">Reference proteome</keyword>
<protein>
    <submittedName>
        <fullName evidence="1">Uncharacterized protein</fullName>
    </submittedName>
</protein>